<dbReference type="Gene3D" id="3.40.50.410">
    <property type="entry name" value="von Willebrand factor, type A domain"/>
    <property type="match status" value="1"/>
</dbReference>
<keyword evidence="3" id="KW-0963">Cytoplasm</keyword>
<dbReference type="PANTHER" id="PTHR14202">
    <property type="entry name" value="60 KDA RIBONUCLEOPROTEIN SSA/RO"/>
    <property type="match status" value="1"/>
</dbReference>
<evidence type="ECO:0000256" key="1">
    <source>
        <dbReference type="ARBA" id="ARBA00004496"/>
    </source>
</evidence>
<dbReference type="Pfam" id="PF05731">
    <property type="entry name" value="TROVE"/>
    <property type="match status" value="1"/>
</dbReference>
<evidence type="ECO:0000259" key="8">
    <source>
        <dbReference type="PROSITE" id="PS50988"/>
    </source>
</evidence>
<organism evidence="9 10">
    <name type="scientific">Amycolatopsis australiensis</name>
    <dbReference type="NCBI Taxonomy" id="546364"/>
    <lineage>
        <taxon>Bacteria</taxon>
        <taxon>Bacillati</taxon>
        <taxon>Actinomycetota</taxon>
        <taxon>Actinomycetes</taxon>
        <taxon>Pseudonocardiales</taxon>
        <taxon>Pseudonocardiaceae</taxon>
        <taxon>Amycolatopsis</taxon>
    </lineage>
</organism>
<dbReference type="InterPro" id="IPR040322">
    <property type="entry name" value="TROVE2"/>
</dbReference>
<feature type="region of interest" description="Disordered" evidence="7">
    <location>
        <begin position="1"/>
        <end position="31"/>
    </location>
</feature>
<dbReference type="PROSITE" id="PS50988">
    <property type="entry name" value="TROVE"/>
    <property type="match status" value="1"/>
</dbReference>
<dbReference type="OrthoDB" id="208855at2"/>
<dbReference type="Proteomes" id="UP000182740">
    <property type="component" value="Unassembled WGS sequence"/>
</dbReference>
<evidence type="ECO:0000256" key="7">
    <source>
        <dbReference type="SAM" id="MobiDB-lite"/>
    </source>
</evidence>
<sequence length="527" mass="57741">MSKFNTARAPAATSPVRGEATPSAVTHQGAPGYARDARSELFLLAVTNMVGEHTFYESADARDTRFTALVHAATLKDPQWTARFLGWLRSEANLRTASLVGAAEFAKARRDAGLDGLGRQVVADVLQRADEPGELLAYWTSVHGRNVPKPVKRGIADAARKLYDERAYVKWDSAARAFRFADVLELTHPAARDTAQGELFKHILDERHDRGNPLPETLGVLRARAELTSWEVPRRRALLQRPDAADVLRAAGMTWESVAGWLQGPLDARVWEALIPSMGYMAQLRNLRNFDEAGVSDEVAQRVAARLADPGQVAKSRQLPMRFLSAYRAAPSLRWAWALEQAIAHSLANVPRLPGRTLVLVDTSSSMNMGFSRDGTLMRWDAAAVFGLALGRRCADADVVSFSDRLLGGTRTKVFKLRPGGSLLSDVERWKSGGFFLGGGTNTAGAVKKHFAKHDRVVILTDEQAVYGDVGHALPAQVPLYTWNLAGYRFGHAPSGSANRHTFGGLTDQAFRMIPLLEAGRNADWPF</sequence>
<dbReference type="InterPro" id="IPR037214">
    <property type="entry name" value="TROVE_dom_sf"/>
</dbReference>
<dbReference type="InterPro" id="IPR008858">
    <property type="entry name" value="TROVE_dom"/>
</dbReference>
<accession>A0A1K1P8D8</accession>
<dbReference type="GO" id="GO:0005737">
    <property type="term" value="C:cytoplasm"/>
    <property type="evidence" value="ECO:0007669"/>
    <property type="project" value="UniProtKB-SubCell"/>
</dbReference>
<reference evidence="10" key="1">
    <citation type="submission" date="2016-11" db="EMBL/GenBank/DDBJ databases">
        <authorList>
            <person name="Varghese N."/>
            <person name="Submissions S."/>
        </authorList>
    </citation>
    <scope>NUCLEOTIDE SEQUENCE [LARGE SCALE GENOMIC DNA]</scope>
    <source>
        <strain evidence="10">DSM 44671</strain>
    </source>
</reference>
<dbReference type="GO" id="GO:1990904">
    <property type="term" value="C:ribonucleoprotein complex"/>
    <property type="evidence" value="ECO:0007669"/>
    <property type="project" value="UniProtKB-KW"/>
</dbReference>
<dbReference type="GO" id="GO:0003723">
    <property type="term" value="F:RNA binding"/>
    <property type="evidence" value="ECO:0007669"/>
    <property type="project" value="UniProtKB-KW"/>
</dbReference>
<keyword evidence="4" id="KW-0479">Metal-binding</keyword>
<comment type="similarity">
    <text evidence="2">Belongs to the Ro 60 kDa family.</text>
</comment>
<dbReference type="GO" id="GO:0046872">
    <property type="term" value="F:metal ion binding"/>
    <property type="evidence" value="ECO:0007669"/>
    <property type="project" value="UniProtKB-KW"/>
</dbReference>
<dbReference type="AlphaFoldDB" id="A0A1K1P8D8"/>
<dbReference type="RefSeq" id="WP_072474557.1">
    <property type="nucleotide sequence ID" value="NZ_FPJG01000006.1"/>
</dbReference>
<gene>
    <name evidence="9" type="ORF">SAMN04489730_0323</name>
</gene>
<keyword evidence="10" id="KW-1185">Reference proteome</keyword>
<feature type="domain" description="TROVE" evidence="8">
    <location>
        <begin position="24"/>
        <end position="355"/>
    </location>
</feature>
<protein>
    <submittedName>
        <fullName evidence="9">TROVE domain-containing protein</fullName>
    </submittedName>
</protein>
<dbReference type="PANTHER" id="PTHR14202:SF0">
    <property type="entry name" value="RNA-BINDING PROTEIN RO60"/>
    <property type="match status" value="1"/>
</dbReference>
<dbReference type="STRING" id="546364.SAMN04489730_0323"/>
<proteinExistence type="inferred from homology"/>
<evidence type="ECO:0000256" key="4">
    <source>
        <dbReference type="ARBA" id="ARBA00022723"/>
    </source>
</evidence>
<dbReference type="EMBL" id="FPJG01000006">
    <property type="protein sequence ID" value="SFW43717.1"/>
    <property type="molecule type" value="Genomic_DNA"/>
</dbReference>
<evidence type="ECO:0000313" key="9">
    <source>
        <dbReference type="EMBL" id="SFW43717.1"/>
    </source>
</evidence>
<comment type="subcellular location">
    <subcellularLocation>
        <location evidence="1">Cytoplasm</location>
    </subcellularLocation>
</comment>
<keyword evidence="6" id="KW-0687">Ribonucleoprotein</keyword>
<evidence type="ECO:0000256" key="3">
    <source>
        <dbReference type="ARBA" id="ARBA00022490"/>
    </source>
</evidence>
<evidence type="ECO:0000256" key="6">
    <source>
        <dbReference type="ARBA" id="ARBA00023274"/>
    </source>
</evidence>
<name>A0A1K1P8D8_9PSEU</name>
<evidence type="ECO:0000256" key="2">
    <source>
        <dbReference type="ARBA" id="ARBA00007814"/>
    </source>
</evidence>
<dbReference type="SUPFAM" id="SSF53300">
    <property type="entry name" value="vWA-like"/>
    <property type="match status" value="1"/>
</dbReference>
<dbReference type="SUPFAM" id="SSF140864">
    <property type="entry name" value="TROVE domain-like"/>
    <property type="match status" value="1"/>
</dbReference>
<evidence type="ECO:0000256" key="5">
    <source>
        <dbReference type="ARBA" id="ARBA00022884"/>
    </source>
</evidence>
<dbReference type="InterPro" id="IPR036465">
    <property type="entry name" value="vWFA_dom_sf"/>
</dbReference>
<evidence type="ECO:0000313" key="10">
    <source>
        <dbReference type="Proteomes" id="UP000182740"/>
    </source>
</evidence>
<keyword evidence="5" id="KW-0694">RNA-binding</keyword>